<keyword evidence="11" id="KW-0115">cAMP biosynthesis</keyword>
<evidence type="ECO:0000313" key="20">
    <source>
        <dbReference type="EMBL" id="APB32753.1"/>
    </source>
</evidence>
<dbReference type="GO" id="GO:0046872">
    <property type="term" value="F:metal ion binding"/>
    <property type="evidence" value="ECO:0007669"/>
    <property type="project" value="UniProtKB-KW"/>
</dbReference>
<feature type="domain" description="Response regulatory" evidence="18">
    <location>
        <begin position="14"/>
        <end position="131"/>
    </location>
</feature>
<evidence type="ECO:0000313" key="21">
    <source>
        <dbReference type="Proteomes" id="UP000180235"/>
    </source>
</evidence>
<evidence type="ECO:0000256" key="6">
    <source>
        <dbReference type="ARBA" id="ARBA00022723"/>
    </source>
</evidence>
<dbReference type="STRING" id="1188229.GlitD10_0442"/>
<dbReference type="EMBL" id="CP017675">
    <property type="protein sequence ID" value="APB32753.1"/>
    <property type="molecule type" value="Genomic_DNA"/>
</dbReference>
<reference evidence="20 21" key="1">
    <citation type="submission" date="2016-10" db="EMBL/GenBank/DDBJ databases">
        <title>Description of Gloeomargarita lithophora gen. nov., sp. nov., a thylakoid-bearing basal-branching cyanobacterium with intracellular carbonates, and proposal for Gloeomargaritales ord. nov.</title>
        <authorList>
            <person name="Moreira D."/>
            <person name="Tavera R."/>
            <person name="Benzerara K."/>
            <person name="Skouri-Panet F."/>
            <person name="Couradeau E."/>
            <person name="Gerard E."/>
            <person name="Loussert C."/>
            <person name="Novelo E."/>
            <person name="Zivanovic Y."/>
            <person name="Lopez-Garcia P."/>
        </authorList>
    </citation>
    <scope>NUCLEOTIDE SEQUENCE [LARGE SCALE GENOMIC DNA]</scope>
    <source>
        <strain evidence="20 21">D10</strain>
    </source>
</reference>
<evidence type="ECO:0000259" key="19">
    <source>
        <dbReference type="PROSITE" id="PS50125"/>
    </source>
</evidence>
<evidence type="ECO:0000256" key="8">
    <source>
        <dbReference type="ARBA" id="ARBA00022840"/>
    </source>
</evidence>
<proteinExistence type="predicted"/>
<comment type="subcellular location">
    <subcellularLocation>
        <location evidence="2">Membrane</location>
    </subcellularLocation>
</comment>
<dbReference type="PROSITE" id="PS50110">
    <property type="entry name" value="RESPONSE_REGULATORY"/>
    <property type="match status" value="1"/>
</dbReference>
<evidence type="ECO:0000256" key="3">
    <source>
        <dbReference type="ARBA" id="ARBA00012201"/>
    </source>
</evidence>
<comment type="subunit">
    <text evidence="16">Homodimer. Can also exist as monomer.</text>
</comment>
<evidence type="ECO:0000256" key="10">
    <source>
        <dbReference type="ARBA" id="ARBA00022989"/>
    </source>
</evidence>
<keyword evidence="5" id="KW-0812">Transmembrane</keyword>
<evidence type="ECO:0000256" key="14">
    <source>
        <dbReference type="ARBA" id="ARBA00032597"/>
    </source>
</evidence>
<evidence type="ECO:0000256" key="1">
    <source>
        <dbReference type="ARBA" id="ARBA00001593"/>
    </source>
</evidence>
<dbReference type="InterPro" id="IPR011006">
    <property type="entry name" value="CheY-like_superfamily"/>
</dbReference>
<keyword evidence="9" id="KW-0460">Magnesium</keyword>
<keyword evidence="10" id="KW-1133">Transmembrane helix</keyword>
<evidence type="ECO:0000256" key="12">
    <source>
        <dbReference type="ARBA" id="ARBA00023136"/>
    </source>
</evidence>
<evidence type="ECO:0000256" key="5">
    <source>
        <dbReference type="ARBA" id="ARBA00022692"/>
    </source>
</evidence>
<dbReference type="SMART" id="SM00448">
    <property type="entry name" value="REC"/>
    <property type="match status" value="1"/>
</dbReference>
<evidence type="ECO:0000256" key="17">
    <source>
        <dbReference type="PROSITE-ProRule" id="PRU00169"/>
    </source>
</evidence>
<sequence>MEVTLSAHRLQTMMILIVDDSPSQRLSLVAILKAAGFHQIHTCDEASACFDLLNRQAVDLILMDVSMPRINGIEACRQIKSQPELHDIPIIMVTASVEVSDLESAFEAGATDYIVKPPHQIELLARVRASLRLKYEMDQRKAKEVELRQITIDLSQALKSLDEQHQLLRLEQEKSERLLLNILPKPVAERLKQGQQVIADDFPEVTVLFADIVDFTSLAARMPAQDVVALLNAVFSRFDWLAERHGLEKIKTIGDAYMVVGGLPTARPDHAPAVAAFALDILRVLQGGEHTSHLLRVRIGIHTGPVVAGVIGTKKFIYDLWGDTVNTASRMQMVGSPNTIQVSEATYQHLKDTFKLEERGVIPVKGKGEMRVYFLMGKG</sequence>
<dbReference type="Proteomes" id="UP000180235">
    <property type="component" value="Chromosome"/>
</dbReference>
<accession>A0A1J0AA28</accession>
<dbReference type="Pfam" id="PF00211">
    <property type="entry name" value="Guanylate_cyc"/>
    <property type="match status" value="1"/>
</dbReference>
<dbReference type="GO" id="GO:0004016">
    <property type="term" value="F:adenylate cyclase activity"/>
    <property type="evidence" value="ECO:0007669"/>
    <property type="project" value="UniProtKB-EC"/>
</dbReference>
<dbReference type="Gene3D" id="3.40.50.2300">
    <property type="match status" value="1"/>
</dbReference>
<dbReference type="GO" id="GO:0004383">
    <property type="term" value="F:guanylate cyclase activity"/>
    <property type="evidence" value="ECO:0007669"/>
    <property type="project" value="TreeGrafter"/>
</dbReference>
<keyword evidence="8" id="KW-0067">ATP-binding</keyword>
<keyword evidence="17" id="KW-0597">Phosphoprotein</keyword>
<evidence type="ECO:0000256" key="4">
    <source>
        <dbReference type="ARBA" id="ARBA00021420"/>
    </source>
</evidence>
<dbReference type="GO" id="GO:0001653">
    <property type="term" value="F:peptide receptor activity"/>
    <property type="evidence" value="ECO:0007669"/>
    <property type="project" value="TreeGrafter"/>
</dbReference>
<evidence type="ECO:0000256" key="15">
    <source>
        <dbReference type="ARBA" id="ARBA00032637"/>
    </source>
</evidence>
<dbReference type="SUPFAM" id="SSF52172">
    <property type="entry name" value="CheY-like"/>
    <property type="match status" value="1"/>
</dbReference>
<keyword evidence="7" id="KW-0547">Nucleotide-binding</keyword>
<evidence type="ECO:0000256" key="16">
    <source>
        <dbReference type="ARBA" id="ARBA00064436"/>
    </source>
</evidence>
<keyword evidence="6" id="KW-0479">Metal-binding</keyword>
<dbReference type="CDD" id="cd07302">
    <property type="entry name" value="CHD"/>
    <property type="match status" value="1"/>
</dbReference>
<organism evidence="20 21">
    <name type="scientific">Gloeomargarita lithophora Alchichica-D10</name>
    <dbReference type="NCBI Taxonomy" id="1188229"/>
    <lineage>
        <taxon>Bacteria</taxon>
        <taxon>Bacillati</taxon>
        <taxon>Cyanobacteriota</taxon>
        <taxon>Cyanophyceae</taxon>
        <taxon>Gloeomargaritales</taxon>
        <taxon>Gloeomargaritaceae</taxon>
        <taxon>Gloeomargarita</taxon>
    </lineage>
</organism>
<dbReference type="PANTHER" id="PTHR11920:SF335">
    <property type="entry name" value="GUANYLATE CYCLASE"/>
    <property type="match status" value="1"/>
</dbReference>
<evidence type="ECO:0000256" key="9">
    <source>
        <dbReference type="ARBA" id="ARBA00022842"/>
    </source>
</evidence>
<dbReference type="GO" id="GO:0007168">
    <property type="term" value="P:receptor guanylyl cyclase signaling pathway"/>
    <property type="evidence" value="ECO:0007669"/>
    <property type="project" value="TreeGrafter"/>
</dbReference>
<dbReference type="InterPro" id="IPR001054">
    <property type="entry name" value="A/G_cyclase"/>
</dbReference>
<dbReference type="Pfam" id="PF00072">
    <property type="entry name" value="Response_reg"/>
    <property type="match status" value="1"/>
</dbReference>
<comment type="catalytic activity">
    <reaction evidence="1">
        <text>ATP = 3',5'-cyclic AMP + diphosphate</text>
        <dbReference type="Rhea" id="RHEA:15389"/>
        <dbReference type="ChEBI" id="CHEBI:30616"/>
        <dbReference type="ChEBI" id="CHEBI:33019"/>
        <dbReference type="ChEBI" id="CHEBI:58165"/>
        <dbReference type="EC" id="4.6.1.1"/>
    </reaction>
</comment>
<dbReference type="InterPro" id="IPR029787">
    <property type="entry name" value="Nucleotide_cyclase"/>
</dbReference>
<dbReference type="GO" id="GO:0005886">
    <property type="term" value="C:plasma membrane"/>
    <property type="evidence" value="ECO:0007669"/>
    <property type="project" value="UniProtKB-ARBA"/>
</dbReference>
<dbReference type="InterPro" id="IPR050401">
    <property type="entry name" value="Cyclic_nucleotide_synthase"/>
</dbReference>
<dbReference type="SUPFAM" id="SSF55073">
    <property type="entry name" value="Nucleotide cyclase"/>
    <property type="match status" value="1"/>
</dbReference>
<dbReference type="GO" id="GO:0006171">
    <property type="term" value="P:cAMP biosynthetic process"/>
    <property type="evidence" value="ECO:0007669"/>
    <property type="project" value="UniProtKB-KW"/>
</dbReference>
<dbReference type="InterPro" id="IPR001789">
    <property type="entry name" value="Sig_transdc_resp-reg_receiver"/>
</dbReference>
<evidence type="ECO:0000256" key="2">
    <source>
        <dbReference type="ARBA" id="ARBA00004370"/>
    </source>
</evidence>
<protein>
    <recommendedName>
        <fullName evidence="4">Adenylate cyclase</fullName>
        <ecNumber evidence="3">4.6.1.1</ecNumber>
    </recommendedName>
    <alternativeName>
        <fullName evidence="14">ATP pyrophosphate-lyase</fullName>
    </alternativeName>
    <alternativeName>
        <fullName evidence="15">Adenylyl cyclase</fullName>
    </alternativeName>
</protein>
<evidence type="ECO:0000256" key="11">
    <source>
        <dbReference type="ARBA" id="ARBA00022998"/>
    </source>
</evidence>
<gene>
    <name evidence="20" type="ORF">GlitD10_0442</name>
</gene>
<dbReference type="FunFam" id="3.30.70.1230:FF:000033">
    <property type="entry name" value="Adenylate cyclase"/>
    <property type="match status" value="1"/>
</dbReference>
<dbReference type="PANTHER" id="PTHR11920">
    <property type="entry name" value="GUANYLYL CYCLASE"/>
    <property type="match status" value="1"/>
</dbReference>
<keyword evidence="12" id="KW-0472">Membrane</keyword>
<dbReference type="KEGG" id="glt:GlitD10_0442"/>
<dbReference type="AlphaFoldDB" id="A0A1J0AA28"/>
<evidence type="ECO:0000256" key="7">
    <source>
        <dbReference type="ARBA" id="ARBA00022741"/>
    </source>
</evidence>
<name>A0A1J0AA28_9CYAN</name>
<dbReference type="GO" id="GO:0000160">
    <property type="term" value="P:phosphorelay signal transduction system"/>
    <property type="evidence" value="ECO:0007669"/>
    <property type="project" value="InterPro"/>
</dbReference>
<dbReference type="SMART" id="SM00044">
    <property type="entry name" value="CYCc"/>
    <property type="match status" value="1"/>
</dbReference>
<dbReference type="EC" id="4.6.1.1" evidence="3"/>
<feature type="modified residue" description="4-aspartylphosphate" evidence="17">
    <location>
        <position position="64"/>
    </location>
</feature>
<dbReference type="PROSITE" id="PS50125">
    <property type="entry name" value="GUANYLATE_CYCLASE_2"/>
    <property type="match status" value="1"/>
</dbReference>
<evidence type="ECO:0000259" key="18">
    <source>
        <dbReference type="PROSITE" id="PS50110"/>
    </source>
</evidence>
<keyword evidence="13" id="KW-0456">Lyase</keyword>
<dbReference type="RefSeq" id="WP_071453442.1">
    <property type="nucleotide sequence ID" value="NZ_CP017675.1"/>
</dbReference>
<dbReference type="Gene3D" id="3.30.70.1230">
    <property type="entry name" value="Nucleotide cyclase"/>
    <property type="match status" value="1"/>
</dbReference>
<evidence type="ECO:0000256" key="13">
    <source>
        <dbReference type="ARBA" id="ARBA00023239"/>
    </source>
</evidence>
<keyword evidence="21" id="KW-1185">Reference proteome</keyword>
<dbReference type="GO" id="GO:0005524">
    <property type="term" value="F:ATP binding"/>
    <property type="evidence" value="ECO:0007669"/>
    <property type="project" value="UniProtKB-KW"/>
</dbReference>
<feature type="domain" description="Guanylate cyclase" evidence="19">
    <location>
        <begin position="206"/>
        <end position="332"/>
    </location>
</feature>